<accession>A0A0F9NBI0</accession>
<reference evidence="1" key="1">
    <citation type="journal article" date="2015" name="Nature">
        <title>Complex archaea that bridge the gap between prokaryotes and eukaryotes.</title>
        <authorList>
            <person name="Spang A."/>
            <person name="Saw J.H."/>
            <person name="Jorgensen S.L."/>
            <person name="Zaremba-Niedzwiedzka K."/>
            <person name="Martijn J."/>
            <person name="Lind A.E."/>
            <person name="van Eijk R."/>
            <person name="Schleper C."/>
            <person name="Guy L."/>
            <person name="Ettema T.J."/>
        </authorList>
    </citation>
    <scope>NUCLEOTIDE SEQUENCE</scope>
</reference>
<name>A0A0F9NBI0_9ZZZZ</name>
<protein>
    <submittedName>
        <fullName evidence="1">Uncharacterized protein</fullName>
    </submittedName>
</protein>
<organism evidence="1">
    <name type="scientific">marine sediment metagenome</name>
    <dbReference type="NCBI Taxonomy" id="412755"/>
    <lineage>
        <taxon>unclassified sequences</taxon>
        <taxon>metagenomes</taxon>
        <taxon>ecological metagenomes</taxon>
    </lineage>
</organism>
<sequence length="62" mass="7150">MTLKRFIDLIDAYKTCILICIVQMHSCMQSYHAYQYVHIVCIAESRDEIRAGQRAQLQCGGI</sequence>
<dbReference type="AlphaFoldDB" id="A0A0F9NBI0"/>
<proteinExistence type="predicted"/>
<evidence type="ECO:0000313" key="1">
    <source>
        <dbReference type="EMBL" id="KKN09282.1"/>
    </source>
</evidence>
<gene>
    <name evidence="1" type="ORF">LCGC14_1048080</name>
</gene>
<comment type="caution">
    <text evidence="1">The sequence shown here is derived from an EMBL/GenBank/DDBJ whole genome shotgun (WGS) entry which is preliminary data.</text>
</comment>
<dbReference type="EMBL" id="LAZR01004365">
    <property type="protein sequence ID" value="KKN09282.1"/>
    <property type="molecule type" value="Genomic_DNA"/>
</dbReference>